<dbReference type="GO" id="GO:0051276">
    <property type="term" value="P:chromosome organization"/>
    <property type="evidence" value="ECO:0007669"/>
    <property type="project" value="InterPro"/>
</dbReference>
<dbReference type="InParanoid" id="Q24BX8"/>
<dbReference type="Gene3D" id="1.20.58.60">
    <property type="match status" value="1"/>
</dbReference>
<dbReference type="SUPFAM" id="SSF75553">
    <property type="entry name" value="Smc hinge domain"/>
    <property type="match status" value="1"/>
</dbReference>
<dbReference type="Pfam" id="PF13476">
    <property type="entry name" value="AAA_23"/>
    <property type="match status" value="1"/>
</dbReference>
<feature type="coiled-coil region" evidence="3">
    <location>
        <begin position="253"/>
        <end position="462"/>
    </location>
</feature>
<dbReference type="PANTHER" id="PTHR18937">
    <property type="entry name" value="STRUCTURAL MAINTENANCE OF CHROMOSOMES SMC FAMILY MEMBER"/>
    <property type="match status" value="1"/>
</dbReference>
<feature type="region of interest" description="Disordered" evidence="4">
    <location>
        <begin position="943"/>
        <end position="980"/>
    </location>
</feature>
<comment type="subcellular location">
    <subcellularLocation>
        <location evidence="2">Nucleus</location>
    </subcellularLocation>
</comment>
<dbReference type="InterPro" id="IPR010935">
    <property type="entry name" value="SMC_hinge"/>
</dbReference>
<evidence type="ECO:0000256" key="2">
    <source>
        <dbReference type="PIRNR" id="PIRNR005719"/>
    </source>
</evidence>
<dbReference type="STRING" id="312017.Q24BX8"/>
<dbReference type="InterPro" id="IPR024704">
    <property type="entry name" value="SMC"/>
</dbReference>
<dbReference type="GO" id="GO:0016887">
    <property type="term" value="F:ATP hydrolysis activity"/>
    <property type="evidence" value="ECO:0007669"/>
    <property type="project" value="InterPro"/>
</dbReference>
<dbReference type="eggNOG" id="KOG0018">
    <property type="taxonomic scope" value="Eukaryota"/>
</dbReference>
<gene>
    <name evidence="7" type="ORF">TTHERM_01048090</name>
</gene>
<feature type="coiled-coil region" evidence="3">
    <location>
        <begin position="663"/>
        <end position="778"/>
    </location>
</feature>
<dbReference type="GO" id="GO:0006302">
    <property type="term" value="P:double-strand break repair"/>
    <property type="evidence" value="ECO:0007669"/>
    <property type="project" value="InterPro"/>
</dbReference>
<dbReference type="RefSeq" id="XP_001025504.1">
    <property type="nucleotide sequence ID" value="XM_001025504.3"/>
</dbReference>
<evidence type="ECO:0000259" key="5">
    <source>
        <dbReference type="Pfam" id="PF06470"/>
    </source>
</evidence>
<dbReference type="KEGG" id="tet:TTHERM_01048090"/>
<dbReference type="Proteomes" id="UP000009168">
    <property type="component" value="Unassembled WGS sequence"/>
</dbReference>
<feature type="coiled-coil region" evidence="3">
    <location>
        <begin position="1068"/>
        <end position="1142"/>
    </location>
</feature>
<dbReference type="GeneID" id="7826309"/>
<feature type="coiled-coil region" evidence="3">
    <location>
        <begin position="151"/>
        <end position="212"/>
    </location>
</feature>
<evidence type="ECO:0000313" key="8">
    <source>
        <dbReference type="Proteomes" id="UP000009168"/>
    </source>
</evidence>
<keyword evidence="1 3" id="KW-0175">Coiled coil</keyword>
<evidence type="ECO:0000256" key="3">
    <source>
        <dbReference type="SAM" id="Coils"/>
    </source>
</evidence>
<protein>
    <recommendedName>
        <fullName evidence="2">Structural maintenance of chromosomes protein</fullName>
    </recommendedName>
</protein>
<accession>Q24BX8</accession>
<evidence type="ECO:0000256" key="4">
    <source>
        <dbReference type="SAM" id="MobiDB-lite"/>
    </source>
</evidence>
<dbReference type="EMBL" id="GG662375">
    <property type="protein sequence ID" value="EAS05259.1"/>
    <property type="molecule type" value="Genomic_DNA"/>
</dbReference>
<keyword evidence="2" id="KW-0539">Nucleus</keyword>
<dbReference type="GO" id="GO:0005634">
    <property type="term" value="C:nucleus"/>
    <property type="evidence" value="ECO:0007669"/>
    <property type="project" value="UniProtKB-SubCell"/>
</dbReference>
<dbReference type="Gene3D" id="3.40.50.300">
    <property type="entry name" value="P-loop containing nucleotide triphosphate hydrolases"/>
    <property type="match status" value="2"/>
</dbReference>
<dbReference type="PIRSF" id="PIRSF005719">
    <property type="entry name" value="SMC"/>
    <property type="match status" value="1"/>
</dbReference>
<dbReference type="SUPFAM" id="SSF52540">
    <property type="entry name" value="P-loop containing nucleoside triphosphate hydrolases"/>
    <property type="match status" value="2"/>
</dbReference>
<dbReference type="GO" id="GO:0005524">
    <property type="term" value="F:ATP binding"/>
    <property type="evidence" value="ECO:0007669"/>
    <property type="project" value="InterPro"/>
</dbReference>
<sequence>MNIYFIEVENFKSFRGKHQIGPFTQMTGIIGPNGCGKSNIVDALTFAFNIENARNHHPISSITQQSKPDMCSVEVVLQDKRQKISFKKTQNRKKQITFYMNNNILNQDQYLEQLKKYNIGPQSFMLQGETDKLIKKSPEELSEIIEKACGSLQYKKEYDELNQQIKSINDETIKIISEQKNLKKEDQKLRSISEQNEKYESLNEEIKQIEVKIEQANFFQIDSSILQEMKALSTTQNKLDERKTEEGAIKQKIQQNNIKIKNLQKEQSKKEKEREQIKQQIRELQEQLEQEEDQVKNAKSFSENAKLQKSFQDQIKDINDSLAKLNGQLRKEESILNDMQSKESQKSKIENKKLKDNYEEYQELVRVCNSQTLNLELESKKLANDMNNALSQLKVSIEAQSKQNNHIEELETKINEAKTNQISKQGELQQKQQEISSIKQELIELENQRKDNVLKMENIQKDLSVLLSNKLSLEYELEQMEEIRNQNKVYRELHKFKGFYGQFSELIRNNSNKSYDLSIKIALGSFLSCLVVDSPQTASLVNVTLASQGLARDVMILQNLPNSDDDLVKARIGNLGELATSLVDIDERSSKYEENPELKAKIADTLKYLLRGKVICENTEKAFQLRNRKIKEVYQIITKDGDIVTSGSIQISSSDKEKYSKKDLGTEQNIQNLQKKIQNEEKQIDKKMVELESIKNSDTEKKYNKLIEQLQVRESSIEITNTELTSIQEKIKKLEEKKQQIKNVIAKSLEIINLENTVKEIEKRLQDTQEKIDKKRSEVYDPFCKKYKIDIKELISVNADTVERIFKNIEKQQTKVQDINNSIKSHQEKLDNIIKAQEKYNENKKNFEELLEQFKNVSTKIQNTKNELDNKYKKAISEVQQFEKEIQEINQENESSYQLLIQQPNQLRKDIIQIKHSIGQLIDKKETLWQECQLKQIEFKDSSKMNNKAQNDSMMEELDSKSKSQSSQQDDIESQDEKEQIQTLSKDFTKSLKQYTQALSQINDVKLQESLNKFSEIEMLNYFMLFKDKSQFQKKRTVRQQQMVDETKESLLTQLLETVDIGSLLNYQNRLVDRLEELRKKIEEYASKDLAEGLMGATVTSEEMKVKKENLKNRQAELVSEKKKAEEDLKNIKKLRKEKFDEFFKEVQSQVKIYYGELTKLKGKHQGQKGNADLTVSDEEEKYKGGINYFCCPPKKAYALNPEKELSGGEKTLAQIALFLAIAKDSPFLILDESEAALDSSNTQNVIETFRNLITKQQKLIVSHNQEVYSQCDSLIGTTFNRYTDTSFTLSLNLKA</sequence>
<comment type="similarity">
    <text evidence="2">Belongs to the SMC family.</text>
</comment>
<evidence type="ECO:0000256" key="1">
    <source>
        <dbReference type="ARBA" id="ARBA00023054"/>
    </source>
</evidence>
<evidence type="ECO:0000259" key="6">
    <source>
        <dbReference type="Pfam" id="PF13476"/>
    </source>
</evidence>
<feature type="compositionally biased region" description="Polar residues" evidence="4">
    <location>
        <begin position="944"/>
        <end position="953"/>
    </location>
</feature>
<dbReference type="HOGENOM" id="CLU_001042_0_1_1"/>
<feature type="domain" description="SMC hinge" evidence="5">
    <location>
        <begin position="496"/>
        <end position="625"/>
    </location>
</feature>
<reference evidence="8" key="1">
    <citation type="journal article" date="2006" name="PLoS Biol.">
        <title>Macronuclear genome sequence of the ciliate Tetrahymena thermophila, a model eukaryote.</title>
        <authorList>
            <person name="Eisen J.A."/>
            <person name="Coyne R.S."/>
            <person name="Wu M."/>
            <person name="Wu D."/>
            <person name="Thiagarajan M."/>
            <person name="Wortman J.R."/>
            <person name="Badger J.H."/>
            <person name="Ren Q."/>
            <person name="Amedeo P."/>
            <person name="Jones K.M."/>
            <person name="Tallon L.J."/>
            <person name="Delcher A.L."/>
            <person name="Salzberg S.L."/>
            <person name="Silva J.C."/>
            <person name="Haas B.J."/>
            <person name="Majoros W.H."/>
            <person name="Farzad M."/>
            <person name="Carlton J.M."/>
            <person name="Smith R.K. Jr."/>
            <person name="Garg J."/>
            <person name="Pearlman R.E."/>
            <person name="Karrer K.M."/>
            <person name="Sun L."/>
            <person name="Manning G."/>
            <person name="Elde N.C."/>
            <person name="Turkewitz A.P."/>
            <person name="Asai D.J."/>
            <person name="Wilkes D.E."/>
            <person name="Wang Y."/>
            <person name="Cai H."/>
            <person name="Collins K."/>
            <person name="Stewart B.A."/>
            <person name="Lee S.R."/>
            <person name="Wilamowska K."/>
            <person name="Weinberg Z."/>
            <person name="Ruzzo W.L."/>
            <person name="Wloga D."/>
            <person name="Gaertig J."/>
            <person name="Frankel J."/>
            <person name="Tsao C.-C."/>
            <person name="Gorovsky M.A."/>
            <person name="Keeling P.J."/>
            <person name="Waller R.F."/>
            <person name="Patron N.J."/>
            <person name="Cherry J.M."/>
            <person name="Stover N.A."/>
            <person name="Krieger C.J."/>
            <person name="del Toro C."/>
            <person name="Ryder H.F."/>
            <person name="Williamson S.C."/>
            <person name="Barbeau R.A."/>
            <person name="Hamilton E.P."/>
            <person name="Orias E."/>
        </authorList>
    </citation>
    <scope>NUCLEOTIDE SEQUENCE [LARGE SCALE GENOMIC DNA]</scope>
    <source>
        <strain evidence="8">SB210</strain>
    </source>
</reference>
<feature type="coiled-coil region" evidence="3">
    <location>
        <begin position="809"/>
        <end position="899"/>
    </location>
</feature>
<dbReference type="OrthoDB" id="5575062at2759"/>
<dbReference type="InterPro" id="IPR036277">
    <property type="entry name" value="SMC_hinge_sf"/>
</dbReference>
<evidence type="ECO:0000313" key="7">
    <source>
        <dbReference type="EMBL" id="EAS05259.1"/>
    </source>
</evidence>
<feature type="domain" description="Rad50/SbcC-type AAA" evidence="6">
    <location>
        <begin position="6"/>
        <end position="214"/>
    </location>
</feature>
<dbReference type="GO" id="GO:0005694">
    <property type="term" value="C:chromosome"/>
    <property type="evidence" value="ECO:0007669"/>
    <property type="project" value="InterPro"/>
</dbReference>
<dbReference type="InterPro" id="IPR038729">
    <property type="entry name" value="Rad50/SbcC_AAA"/>
</dbReference>
<dbReference type="InterPro" id="IPR027417">
    <property type="entry name" value="P-loop_NTPase"/>
</dbReference>
<name>Q24BX8_TETTS</name>
<proteinExistence type="inferred from homology"/>
<organism evidence="7 8">
    <name type="scientific">Tetrahymena thermophila (strain SB210)</name>
    <dbReference type="NCBI Taxonomy" id="312017"/>
    <lineage>
        <taxon>Eukaryota</taxon>
        <taxon>Sar</taxon>
        <taxon>Alveolata</taxon>
        <taxon>Ciliophora</taxon>
        <taxon>Intramacronucleata</taxon>
        <taxon>Oligohymenophorea</taxon>
        <taxon>Hymenostomatida</taxon>
        <taxon>Tetrahymenina</taxon>
        <taxon>Tetrahymenidae</taxon>
        <taxon>Tetrahymena</taxon>
    </lineage>
</organism>
<dbReference type="Gene3D" id="1.20.1060.20">
    <property type="match status" value="1"/>
</dbReference>
<dbReference type="OMA" id="HKARCWD"/>
<keyword evidence="8" id="KW-1185">Reference proteome</keyword>
<dbReference type="Pfam" id="PF06470">
    <property type="entry name" value="SMC_hinge"/>
    <property type="match status" value="1"/>
</dbReference>